<dbReference type="PRINTS" id="PR01036">
    <property type="entry name" value="TCRTETB"/>
</dbReference>
<dbReference type="EMBL" id="BJYF01000011">
    <property type="protein sequence ID" value="GEN60125.1"/>
    <property type="molecule type" value="Genomic_DNA"/>
</dbReference>
<dbReference type="InterPro" id="IPR011701">
    <property type="entry name" value="MFS"/>
</dbReference>
<keyword evidence="4 5" id="KW-0472">Membrane</keyword>
<feature type="transmembrane region" description="Helical" evidence="5">
    <location>
        <begin position="152"/>
        <end position="175"/>
    </location>
</feature>
<name>A0A511XB32_9PROT</name>
<comment type="caution">
    <text evidence="7">The sequence shown here is derived from an EMBL/GenBank/DDBJ whole genome shotgun (WGS) entry which is preliminary data.</text>
</comment>
<evidence type="ECO:0000256" key="5">
    <source>
        <dbReference type="SAM" id="Phobius"/>
    </source>
</evidence>
<evidence type="ECO:0000313" key="7">
    <source>
        <dbReference type="EMBL" id="GEN60125.1"/>
    </source>
</evidence>
<feature type="transmembrane region" description="Helical" evidence="5">
    <location>
        <begin position="93"/>
        <end position="116"/>
    </location>
</feature>
<gene>
    <name evidence="7" type="ORF">ANI02nite_20090</name>
</gene>
<dbReference type="GO" id="GO:0022857">
    <property type="term" value="F:transmembrane transporter activity"/>
    <property type="evidence" value="ECO:0007669"/>
    <property type="project" value="InterPro"/>
</dbReference>
<feature type="transmembrane region" description="Helical" evidence="5">
    <location>
        <begin position="213"/>
        <end position="230"/>
    </location>
</feature>
<feature type="transmembrane region" description="Helical" evidence="5">
    <location>
        <begin position="339"/>
        <end position="362"/>
    </location>
</feature>
<feature type="transmembrane region" description="Helical" evidence="5">
    <location>
        <begin position="368"/>
        <end position="385"/>
    </location>
</feature>
<evidence type="ECO:0000313" key="8">
    <source>
        <dbReference type="Proteomes" id="UP000321635"/>
    </source>
</evidence>
<proteinExistence type="predicted"/>
<dbReference type="Gene3D" id="1.20.1250.20">
    <property type="entry name" value="MFS general substrate transporter like domains"/>
    <property type="match status" value="1"/>
</dbReference>
<dbReference type="Gene3D" id="1.20.1720.10">
    <property type="entry name" value="Multidrug resistance protein D"/>
    <property type="match status" value="1"/>
</dbReference>
<sequence length="468" mass="47744">MPAQTPNAVVSVAVVADGLPAAVRAKAVIAVSLSLLLALLDYAIANVALPEIAQDLQASSSASIWVVNAYQLASFVSLLPLAALGARVGYARLCLFGVVLFMASSVGCAMSTSLLFLSIARAAQGLAGACILSVNTALIRFIYPHAELGRGLALNTVIVGVGLALGPTVAGLVLAVATWPWLFWINIPLGALTLFLGYASLPRVAAHGSMPDALGALLCVIAFTALGLGADGLAHGANWSVQLILLAAGGAALMALTRRESGLAHPILPVDLLRAPAFCVAFLTGLIGYVASNFFIISMPFTLHQDYGWSATATGLLMTSWAFGLITSSTMTRRLSDRVPASVISSAGLLLTAVGFVALRLLPDHPGAFSIGSRIFVAAFGFGLFQVPNNRAMMFGAPAGREGGASGMVQVSRQGGQTLGAIAVAATLRIAAPNGGLECLDAAAACAALAAVLSASRLVRKRSRAASA</sequence>
<evidence type="ECO:0000256" key="3">
    <source>
        <dbReference type="ARBA" id="ARBA00022989"/>
    </source>
</evidence>
<dbReference type="RefSeq" id="WP_051291947.1">
    <property type="nucleotide sequence ID" value="NZ_AUBI01000003.1"/>
</dbReference>
<dbReference type="InterPro" id="IPR036259">
    <property type="entry name" value="MFS_trans_sf"/>
</dbReference>
<dbReference type="InterPro" id="IPR020846">
    <property type="entry name" value="MFS_dom"/>
</dbReference>
<feature type="transmembrane region" description="Helical" evidence="5">
    <location>
        <begin position="181"/>
        <end position="201"/>
    </location>
</feature>
<dbReference type="PANTHER" id="PTHR42718:SF49">
    <property type="entry name" value="EXPORT PROTEIN"/>
    <property type="match status" value="1"/>
</dbReference>
<evidence type="ECO:0000259" key="6">
    <source>
        <dbReference type="PROSITE" id="PS50850"/>
    </source>
</evidence>
<feature type="transmembrane region" description="Helical" evidence="5">
    <location>
        <begin position="27"/>
        <end position="49"/>
    </location>
</feature>
<feature type="transmembrane region" description="Helical" evidence="5">
    <location>
        <begin position="122"/>
        <end position="143"/>
    </location>
</feature>
<dbReference type="Proteomes" id="UP000321635">
    <property type="component" value="Unassembled WGS sequence"/>
</dbReference>
<dbReference type="PROSITE" id="PS50850">
    <property type="entry name" value="MFS"/>
    <property type="match status" value="1"/>
</dbReference>
<organism evidence="7 8">
    <name type="scientific">Acetobacter nitrogenifigens DSM 23921 = NBRC 105050</name>
    <dbReference type="NCBI Taxonomy" id="1120919"/>
    <lineage>
        <taxon>Bacteria</taxon>
        <taxon>Pseudomonadati</taxon>
        <taxon>Pseudomonadota</taxon>
        <taxon>Alphaproteobacteria</taxon>
        <taxon>Acetobacterales</taxon>
        <taxon>Acetobacteraceae</taxon>
        <taxon>Acetobacter</taxon>
    </lineage>
</organism>
<feature type="transmembrane region" description="Helical" evidence="5">
    <location>
        <begin position="69"/>
        <end position="86"/>
    </location>
</feature>
<dbReference type="SUPFAM" id="SSF103473">
    <property type="entry name" value="MFS general substrate transporter"/>
    <property type="match status" value="1"/>
</dbReference>
<feature type="transmembrane region" description="Helical" evidence="5">
    <location>
        <begin position="307"/>
        <end position="327"/>
    </location>
</feature>
<reference evidence="7 8" key="1">
    <citation type="submission" date="2019-07" db="EMBL/GenBank/DDBJ databases">
        <title>Whole genome shotgun sequence of Acetobacter nitrogenifigens NBRC 105050.</title>
        <authorList>
            <person name="Hosoyama A."/>
            <person name="Uohara A."/>
            <person name="Ohji S."/>
            <person name="Ichikawa N."/>
        </authorList>
    </citation>
    <scope>NUCLEOTIDE SEQUENCE [LARGE SCALE GENOMIC DNA]</scope>
    <source>
        <strain evidence="7 8">NBRC 105050</strain>
    </source>
</reference>
<keyword evidence="3 5" id="KW-1133">Transmembrane helix</keyword>
<feature type="domain" description="Major facilitator superfamily (MFS) profile" evidence="6">
    <location>
        <begin position="27"/>
        <end position="462"/>
    </location>
</feature>
<dbReference type="CDD" id="cd17321">
    <property type="entry name" value="MFS_MMR_MDR_like"/>
    <property type="match status" value="1"/>
</dbReference>
<dbReference type="Pfam" id="PF07690">
    <property type="entry name" value="MFS_1"/>
    <property type="match status" value="1"/>
</dbReference>
<dbReference type="PANTHER" id="PTHR42718">
    <property type="entry name" value="MAJOR FACILITATOR SUPERFAMILY MULTIDRUG TRANSPORTER MFSC"/>
    <property type="match status" value="1"/>
</dbReference>
<keyword evidence="8" id="KW-1185">Reference proteome</keyword>
<evidence type="ECO:0000256" key="4">
    <source>
        <dbReference type="ARBA" id="ARBA00023136"/>
    </source>
</evidence>
<comment type="subcellular location">
    <subcellularLocation>
        <location evidence="1">Membrane</location>
        <topology evidence="1">Multi-pass membrane protein</topology>
    </subcellularLocation>
</comment>
<dbReference type="STRING" id="1120919.GCA_000429165_00979"/>
<feature type="transmembrane region" description="Helical" evidence="5">
    <location>
        <begin position="277"/>
        <end position="301"/>
    </location>
</feature>
<dbReference type="AlphaFoldDB" id="A0A511XB32"/>
<dbReference type="OrthoDB" id="9812221at2"/>
<evidence type="ECO:0000256" key="1">
    <source>
        <dbReference type="ARBA" id="ARBA00004141"/>
    </source>
</evidence>
<evidence type="ECO:0000256" key="2">
    <source>
        <dbReference type="ARBA" id="ARBA00022692"/>
    </source>
</evidence>
<feature type="transmembrane region" description="Helical" evidence="5">
    <location>
        <begin position="236"/>
        <end position="256"/>
    </location>
</feature>
<accession>A0A511XB32</accession>
<dbReference type="GO" id="GO:0016020">
    <property type="term" value="C:membrane"/>
    <property type="evidence" value="ECO:0007669"/>
    <property type="project" value="UniProtKB-SubCell"/>
</dbReference>
<keyword evidence="2 5" id="KW-0812">Transmembrane</keyword>
<protein>
    <submittedName>
        <fullName evidence="7">Multidrug MFS transporter</fullName>
    </submittedName>
</protein>